<evidence type="ECO:0000256" key="2">
    <source>
        <dbReference type="PROSITE-ProRule" id="PRU00176"/>
    </source>
</evidence>
<dbReference type="InterPro" id="IPR012677">
    <property type="entry name" value="Nucleotide-bd_a/b_plait_sf"/>
</dbReference>
<feature type="compositionally biased region" description="Polar residues" evidence="3">
    <location>
        <begin position="73"/>
        <end position="85"/>
    </location>
</feature>
<dbReference type="AlphaFoldDB" id="A0A4Y1R2R0"/>
<sequence length="331" mass="36793">MADAYWRYSDARQPPPSAMNSVVGKRPRSDYDAHGGHDLPSYYSHEDDRGSLRGIRDTDSINASYDRYLRSAQMPSYSGGQSARTLSGGLPGRSVDDPRMMGMGGVDPGAPVKDRVLGMGSGRPEAPLPPGATSTLFVEGLPPNCTRREVAHIFRPFVGYKEVRLVSKESRHPGGDPLVLCFVDFVSPAHAATAMDALQGYKFDEHDRDSVNLRLQFARYPGASVVTAVGVIYIENNWLLLLCQLLIFSESSQRRGILPQKLYAFTPTHYMYTFIKMVGFGFAIERLIKMVDLLKINRSGVGWGATLARGFDQRRPSENEEDEVLRNDRKI</sequence>
<accession>A0A4Y1R2R0</accession>
<feature type="region of interest" description="Disordered" evidence="3">
    <location>
        <begin position="1"/>
        <end position="56"/>
    </location>
</feature>
<evidence type="ECO:0000256" key="1">
    <source>
        <dbReference type="ARBA" id="ARBA00022884"/>
    </source>
</evidence>
<feature type="domain" description="RRM" evidence="4">
    <location>
        <begin position="134"/>
        <end position="220"/>
    </location>
</feature>
<evidence type="ECO:0000313" key="5">
    <source>
        <dbReference type="EMBL" id="BBG98408.1"/>
    </source>
</evidence>
<dbReference type="Pfam" id="PF00076">
    <property type="entry name" value="RRM_1"/>
    <property type="match status" value="1"/>
</dbReference>
<dbReference type="Gene3D" id="3.30.70.330">
    <property type="match status" value="1"/>
</dbReference>
<dbReference type="EMBL" id="AP019298">
    <property type="protein sequence ID" value="BBG98408.1"/>
    <property type="molecule type" value="Genomic_DNA"/>
</dbReference>
<dbReference type="PANTHER" id="PTHR10501">
    <property type="entry name" value="U1 SMALL NUCLEAR RIBONUCLEOPROTEIN A/U2 SMALL NUCLEAR RIBONUCLEOPROTEIN B"/>
    <property type="match status" value="1"/>
</dbReference>
<dbReference type="GO" id="GO:0003723">
    <property type="term" value="F:RNA binding"/>
    <property type="evidence" value="ECO:0007669"/>
    <property type="project" value="UniProtKB-UniRule"/>
</dbReference>
<keyword evidence="1 2" id="KW-0694">RNA-binding</keyword>
<feature type="compositionally biased region" description="Basic and acidic residues" evidence="3">
    <location>
        <begin position="27"/>
        <end position="37"/>
    </location>
</feature>
<feature type="region of interest" description="Disordered" evidence="3">
    <location>
        <begin position="72"/>
        <end position="95"/>
    </location>
</feature>
<reference evidence="5" key="1">
    <citation type="journal article" date="2019" name="Science">
        <title>Mutation of a bHLH transcription factor allowed almond domestication.</title>
        <authorList>
            <person name="Sanchez-Perez R."/>
            <person name="Pavan S."/>
            <person name="Mazzeo R."/>
            <person name="Moldovan C."/>
            <person name="Aiese Cigliano R."/>
            <person name="Del Cueto J."/>
            <person name="Ricciardi F."/>
            <person name="Lotti C."/>
            <person name="Ricciardi L."/>
            <person name="Dicenta F."/>
            <person name="Lopez-Marques R.L."/>
            <person name="Lindberg Moller B."/>
        </authorList>
    </citation>
    <scope>NUCLEOTIDE SEQUENCE</scope>
</reference>
<feature type="compositionally biased region" description="Basic and acidic residues" evidence="3">
    <location>
        <begin position="44"/>
        <end position="56"/>
    </location>
</feature>
<proteinExistence type="predicted"/>
<dbReference type="InterPro" id="IPR035979">
    <property type="entry name" value="RBD_domain_sf"/>
</dbReference>
<name>A0A4Y1R2R0_PRUDU</name>
<dbReference type="SUPFAM" id="SSF54928">
    <property type="entry name" value="RNA-binding domain, RBD"/>
    <property type="match status" value="1"/>
</dbReference>
<evidence type="ECO:0000256" key="3">
    <source>
        <dbReference type="SAM" id="MobiDB-lite"/>
    </source>
</evidence>
<protein>
    <submittedName>
        <fullName evidence="5">Nucleotide-binding protein</fullName>
    </submittedName>
</protein>
<organism evidence="5">
    <name type="scientific">Prunus dulcis</name>
    <name type="common">Almond</name>
    <name type="synonym">Amygdalus dulcis</name>
    <dbReference type="NCBI Taxonomy" id="3755"/>
    <lineage>
        <taxon>Eukaryota</taxon>
        <taxon>Viridiplantae</taxon>
        <taxon>Streptophyta</taxon>
        <taxon>Embryophyta</taxon>
        <taxon>Tracheophyta</taxon>
        <taxon>Spermatophyta</taxon>
        <taxon>Magnoliopsida</taxon>
        <taxon>eudicotyledons</taxon>
        <taxon>Gunneridae</taxon>
        <taxon>Pentapetalae</taxon>
        <taxon>rosids</taxon>
        <taxon>fabids</taxon>
        <taxon>Rosales</taxon>
        <taxon>Rosaceae</taxon>
        <taxon>Amygdaloideae</taxon>
        <taxon>Amygdaleae</taxon>
        <taxon>Prunus</taxon>
    </lineage>
</organism>
<dbReference type="SMART" id="SM00360">
    <property type="entry name" value="RRM"/>
    <property type="match status" value="1"/>
</dbReference>
<dbReference type="CDD" id="cd21618">
    <property type="entry name" value="RRM_AtNSRA_like"/>
    <property type="match status" value="1"/>
</dbReference>
<gene>
    <name evidence="5" type="ORF">Prudu_007809</name>
</gene>
<dbReference type="PROSITE" id="PS50102">
    <property type="entry name" value="RRM"/>
    <property type="match status" value="1"/>
</dbReference>
<dbReference type="InterPro" id="IPR000504">
    <property type="entry name" value="RRM_dom"/>
</dbReference>
<evidence type="ECO:0000259" key="4">
    <source>
        <dbReference type="PROSITE" id="PS50102"/>
    </source>
</evidence>